<keyword evidence="3" id="KW-1185">Reference proteome</keyword>
<organism evidence="2 3">
    <name type="scientific">Stieleria marina</name>
    <dbReference type="NCBI Taxonomy" id="1930275"/>
    <lineage>
        <taxon>Bacteria</taxon>
        <taxon>Pseudomonadati</taxon>
        <taxon>Planctomycetota</taxon>
        <taxon>Planctomycetia</taxon>
        <taxon>Pirellulales</taxon>
        <taxon>Pirellulaceae</taxon>
        <taxon>Stieleria</taxon>
    </lineage>
</organism>
<feature type="region of interest" description="Disordered" evidence="1">
    <location>
        <begin position="1"/>
        <end position="20"/>
    </location>
</feature>
<reference evidence="2 3" key="1">
    <citation type="submission" date="2019-02" db="EMBL/GenBank/DDBJ databases">
        <title>Deep-cultivation of Planctomycetes and their phenomic and genomic characterization uncovers novel biology.</title>
        <authorList>
            <person name="Wiegand S."/>
            <person name="Jogler M."/>
            <person name="Boedeker C."/>
            <person name="Pinto D."/>
            <person name="Vollmers J."/>
            <person name="Rivas-Marin E."/>
            <person name="Kohn T."/>
            <person name="Peeters S.H."/>
            <person name="Heuer A."/>
            <person name="Rast P."/>
            <person name="Oberbeckmann S."/>
            <person name="Bunk B."/>
            <person name="Jeske O."/>
            <person name="Meyerdierks A."/>
            <person name="Storesund J.E."/>
            <person name="Kallscheuer N."/>
            <person name="Luecker S."/>
            <person name="Lage O.M."/>
            <person name="Pohl T."/>
            <person name="Merkel B.J."/>
            <person name="Hornburger P."/>
            <person name="Mueller R.-W."/>
            <person name="Bruemmer F."/>
            <person name="Labrenz M."/>
            <person name="Spormann A.M."/>
            <person name="Op den Camp H."/>
            <person name="Overmann J."/>
            <person name="Amann R."/>
            <person name="Jetten M.S.M."/>
            <person name="Mascher T."/>
            <person name="Medema M.H."/>
            <person name="Devos D.P."/>
            <person name="Kaster A.-K."/>
            <person name="Ovreas L."/>
            <person name="Rohde M."/>
            <person name="Galperin M.Y."/>
            <person name="Jogler C."/>
        </authorList>
    </citation>
    <scope>NUCLEOTIDE SEQUENCE [LARGE SCALE GENOMIC DNA]</scope>
    <source>
        <strain evidence="2 3">K23_9</strain>
    </source>
</reference>
<evidence type="ECO:0000256" key="1">
    <source>
        <dbReference type="SAM" id="MobiDB-lite"/>
    </source>
</evidence>
<dbReference type="AlphaFoldDB" id="A0A517P1W1"/>
<protein>
    <submittedName>
        <fullName evidence="2">Uncharacterized protein</fullName>
    </submittedName>
</protein>
<sequence length="69" mass="7794">MPISLENAVDPINSQRKRSWRDQTLTAKEMVTQPSRRTTPLPITGPKRSEHFKKVLVGLGVVPVTIWVT</sequence>
<evidence type="ECO:0000313" key="3">
    <source>
        <dbReference type="Proteomes" id="UP000319817"/>
    </source>
</evidence>
<dbReference type="EMBL" id="CP036526">
    <property type="protein sequence ID" value="QDT13366.1"/>
    <property type="molecule type" value="Genomic_DNA"/>
</dbReference>
<proteinExistence type="predicted"/>
<dbReference type="Proteomes" id="UP000319817">
    <property type="component" value="Chromosome"/>
</dbReference>
<accession>A0A517P1W1</accession>
<name>A0A517P1W1_9BACT</name>
<evidence type="ECO:0000313" key="2">
    <source>
        <dbReference type="EMBL" id="QDT13366.1"/>
    </source>
</evidence>
<gene>
    <name evidence="2" type="ORF">K239x_53840</name>
</gene>